<feature type="transmembrane region" description="Helical" evidence="1">
    <location>
        <begin position="16"/>
        <end position="39"/>
    </location>
</feature>
<feature type="transmembrane region" description="Helical" evidence="1">
    <location>
        <begin position="60"/>
        <end position="78"/>
    </location>
</feature>
<dbReference type="EMBL" id="KB632419">
    <property type="protein sequence ID" value="ERL95310.1"/>
    <property type="molecule type" value="Genomic_DNA"/>
</dbReference>
<accession>U4UYA0</accession>
<feature type="transmembrane region" description="Helical" evidence="1">
    <location>
        <begin position="90"/>
        <end position="111"/>
    </location>
</feature>
<evidence type="ECO:0000313" key="2">
    <source>
        <dbReference type="EMBL" id="ERL95310.1"/>
    </source>
</evidence>
<organism evidence="2 3">
    <name type="scientific">Dendroctonus ponderosae</name>
    <name type="common">Mountain pine beetle</name>
    <dbReference type="NCBI Taxonomy" id="77166"/>
    <lineage>
        <taxon>Eukaryota</taxon>
        <taxon>Metazoa</taxon>
        <taxon>Ecdysozoa</taxon>
        <taxon>Arthropoda</taxon>
        <taxon>Hexapoda</taxon>
        <taxon>Insecta</taxon>
        <taxon>Pterygota</taxon>
        <taxon>Neoptera</taxon>
        <taxon>Endopterygota</taxon>
        <taxon>Coleoptera</taxon>
        <taxon>Polyphaga</taxon>
        <taxon>Cucujiformia</taxon>
        <taxon>Curculionidae</taxon>
        <taxon>Scolytinae</taxon>
        <taxon>Dendroctonus</taxon>
    </lineage>
</organism>
<feature type="non-terminal residue" evidence="2">
    <location>
        <position position="115"/>
    </location>
</feature>
<sequence>MIVYTLLTVFEFQIKIHSWVSVIYCLYLSIKIRFGVFFHHHQFFENTIWSINFVHFGHKANKILFILISFTFSYFYLHSEKIIFGLQNSSIYRVLVNILCLFHIINVAKIVGIRS</sequence>
<keyword evidence="1" id="KW-1133">Transmembrane helix</keyword>
<keyword evidence="1" id="KW-0812">Transmembrane</keyword>
<name>U4UYA0_DENPD</name>
<evidence type="ECO:0000313" key="3">
    <source>
        <dbReference type="Proteomes" id="UP000030742"/>
    </source>
</evidence>
<evidence type="ECO:0000256" key="1">
    <source>
        <dbReference type="SAM" id="Phobius"/>
    </source>
</evidence>
<dbReference type="Proteomes" id="UP000030742">
    <property type="component" value="Unassembled WGS sequence"/>
</dbReference>
<reference evidence="2 3" key="1">
    <citation type="journal article" date="2013" name="Genome Biol.">
        <title>Draft genome of the mountain pine beetle, Dendroctonus ponderosae Hopkins, a major forest pest.</title>
        <authorList>
            <person name="Keeling C.I."/>
            <person name="Yuen M.M."/>
            <person name="Liao N.Y."/>
            <person name="Docking T.R."/>
            <person name="Chan S.K."/>
            <person name="Taylor G.A."/>
            <person name="Palmquist D.L."/>
            <person name="Jackman S.D."/>
            <person name="Nguyen A."/>
            <person name="Li M."/>
            <person name="Henderson H."/>
            <person name="Janes J.K."/>
            <person name="Zhao Y."/>
            <person name="Pandoh P."/>
            <person name="Moore R."/>
            <person name="Sperling F.A."/>
            <person name="Huber D.P."/>
            <person name="Birol I."/>
            <person name="Jones S.J."/>
            <person name="Bohlmann J."/>
        </authorList>
    </citation>
    <scope>NUCLEOTIDE SEQUENCE</scope>
</reference>
<keyword evidence="1" id="KW-0472">Membrane</keyword>
<protein>
    <submittedName>
        <fullName evidence="2">Uncharacterized protein</fullName>
    </submittedName>
</protein>
<gene>
    <name evidence="2" type="ORF">D910_12576</name>
</gene>
<proteinExistence type="predicted"/>
<dbReference type="AlphaFoldDB" id="U4UYA0"/>